<feature type="domain" description="Peptidase M50" evidence="11">
    <location>
        <begin position="6"/>
        <end position="337"/>
    </location>
</feature>
<keyword evidence="4 10" id="KW-0812">Transmembrane</keyword>
<evidence type="ECO:0000256" key="9">
    <source>
        <dbReference type="ARBA" id="ARBA00023136"/>
    </source>
</evidence>
<accession>A0A644X0A6</accession>
<evidence type="ECO:0000256" key="1">
    <source>
        <dbReference type="ARBA" id="ARBA00001947"/>
    </source>
</evidence>
<feature type="transmembrane region" description="Helical" evidence="10">
    <location>
        <begin position="325"/>
        <end position="343"/>
    </location>
</feature>
<evidence type="ECO:0000256" key="3">
    <source>
        <dbReference type="ARBA" id="ARBA00022670"/>
    </source>
</evidence>
<feature type="transmembrane region" description="Helical" evidence="10">
    <location>
        <begin position="88"/>
        <end position="110"/>
    </location>
</feature>
<evidence type="ECO:0000256" key="8">
    <source>
        <dbReference type="ARBA" id="ARBA00023049"/>
    </source>
</evidence>
<dbReference type="SUPFAM" id="SSF50156">
    <property type="entry name" value="PDZ domain-like"/>
    <property type="match status" value="1"/>
</dbReference>
<evidence type="ECO:0000256" key="6">
    <source>
        <dbReference type="ARBA" id="ARBA00022833"/>
    </source>
</evidence>
<comment type="caution">
    <text evidence="12">The sequence shown here is derived from an EMBL/GenBank/DDBJ whole genome shotgun (WGS) entry which is preliminary data.</text>
</comment>
<dbReference type="GO" id="GO:0004222">
    <property type="term" value="F:metalloendopeptidase activity"/>
    <property type="evidence" value="ECO:0007669"/>
    <property type="project" value="InterPro"/>
</dbReference>
<feature type="transmembrane region" description="Helical" evidence="10">
    <location>
        <begin position="274"/>
        <end position="292"/>
    </location>
</feature>
<organism evidence="12">
    <name type="scientific">bioreactor metagenome</name>
    <dbReference type="NCBI Taxonomy" id="1076179"/>
    <lineage>
        <taxon>unclassified sequences</taxon>
        <taxon>metagenomes</taxon>
        <taxon>ecological metagenomes</taxon>
    </lineage>
</organism>
<keyword evidence="6" id="KW-0862">Zinc</keyword>
<evidence type="ECO:0000256" key="4">
    <source>
        <dbReference type="ARBA" id="ARBA00022692"/>
    </source>
</evidence>
<dbReference type="Pfam" id="PF02163">
    <property type="entry name" value="Peptidase_M50"/>
    <property type="match status" value="1"/>
</dbReference>
<keyword evidence="5" id="KW-0378">Hydrolase</keyword>
<dbReference type="PANTHER" id="PTHR42837:SF2">
    <property type="entry name" value="MEMBRANE METALLOPROTEASE ARASP2, CHLOROPLASTIC-RELATED"/>
    <property type="match status" value="1"/>
</dbReference>
<keyword evidence="7 10" id="KW-1133">Transmembrane helix</keyword>
<comment type="cofactor">
    <cofactor evidence="1">
        <name>Zn(2+)</name>
        <dbReference type="ChEBI" id="CHEBI:29105"/>
    </cofactor>
</comment>
<keyword evidence="3" id="KW-0645">Protease</keyword>
<evidence type="ECO:0000313" key="12">
    <source>
        <dbReference type="EMBL" id="MPM09301.1"/>
    </source>
</evidence>
<reference evidence="12" key="1">
    <citation type="submission" date="2019-08" db="EMBL/GenBank/DDBJ databases">
        <authorList>
            <person name="Kucharzyk K."/>
            <person name="Murdoch R.W."/>
            <person name="Higgins S."/>
            <person name="Loffler F."/>
        </authorList>
    </citation>
    <scope>NUCLEOTIDE SEQUENCE</scope>
</reference>
<dbReference type="PANTHER" id="PTHR42837">
    <property type="entry name" value="REGULATOR OF SIGMA-E PROTEASE RSEP"/>
    <property type="match status" value="1"/>
</dbReference>
<name>A0A644X0A6_9ZZZZ</name>
<dbReference type="InterPro" id="IPR008915">
    <property type="entry name" value="Peptidase_M50"/>
</dbReference>
<dbReference type="AlphaFoldDB" id="A0A644X0A6"/>
<evidence type="ECO:0000259" key="11">
    <source>
        <dbReference type="Pfam" id="PF02163"/>
    </source>
</evidence>
<comment type="subcellular location">
    <subcellularLocation>
        <location evidence="2">Membrane</location>
        <topology evidence="2">Multi-pass membrane protein</topology>
    </subcellularLocation>
</comment>
<keyword evidence="9 10" id="KW-0472">Membrane</keyword>
<evidence type="ECO:0000256" key="7">
    <source>
        <dbReference type="ARBA" id="ARBA00022989"/>
    </source>
</evidence>
<dbReference type="InterPro" id="IPR004387">
    <property type="entry name" value="Pept_M50_Zn"/>
</dbReference>
<dbReference type="InterPro" id="IPR036034">
    <property type="entry name" value="PDZ_sf"/>
</dbReference>
<dbReference type="EMBL" id="VSSQ01001553">
    <property type="protein sequence ID" value="MPM09301.1"/>
    <property type="molecule type" value="Genomic_DNA"/>
</dbReference>
<evidence type="ECO:0000256" key="10">
    <source>
        <dbReference type="SAM" id="Phobius"/>
    </source>
</evidence>
<sequence>MYIVIAIFMFGILVAVHELGHFFAAKLLRVKVNEFALGMGPKLLSKESGETVYSLRAFPVGGFCAMEGEDEETDDPRAFTRQKAWKRFIILAAGAFMNFLVGLILLLAIFSKSQAFIAPVISDFTEGFPLESQSGLLSGDRFVKIDGERIYVYSDVLLLFSRSNGETMDLVINRGGKEIALNDFPLKLRDYTVDGETVQRYGIVFTVVPATIGSRMSQSFLTAVDFVRLVRMGIMDLISGTAGLKDLSGPIGIVGTISNVGEEAPSVGDAMWSIAYYAALIAVNLAVVNLLPLPALDGGRIFFLVVGGLFTAVTRKKIDPKYEGYVHMAGLVCLLLLMAVVAFNDIARLLGVGT</sequence>
<dbReference type="Gene3D" id="2.30.42.10">
    <property type="match status" value="1"/>
</dbReference>
<protein>
    <recommendedName>
        <fullName evidence="11">Peptidase M50 domain-containing protein</fullName>
    </recommendedName>
</protein>
<keyword evidence="8" id="KW-0482">Metalloprotease</keyword>
<gene>
    <name evidence="12" type="ORF">SDC9_55617</name>
</gene>
<dbReference type="GO" id="GO:0006508">
    <property type="term" value="P:proteolysis"/>
    <property type="evidence" value="ECO:0007669"/>
    <property type="project" value="UniProtKB-KW"/>
</dbReference>
<proteinExistence type="predicted"/>
<dbReference type="GO" id="GO:0016020">
    <property type="term" value="C:membrane"/>
    <property type="evidence" value="ECO:0007669"/>
    <property type="project" value="UniProtKB-SubCell"/>
</dbReference>
<evidence type="ECO:0000256" key="5">
    <source>
        <dbReference type="ARBA" id="ARBA00022801"/>
    </source>
</evidence>
<dbReference type="CDD" id="cd06163">
    <property type="entry name" value="S2P-M50_PDZ_RseP-like"/>
    <property type="match status" value="1"/>
</dbReference>
<evidence type="ECO:0000256" key="2">
    <source>
        <dbReference type="ARBA" id="ARBA00004141"/>
    </source>
</evidence>